<keyword evidence="1" id="KW-1133">Transmembrane helix</keyword>
<feature type="transmembrane region" description="Helical" evidence="1">
    <location>
        <begin position="279"/>
        <end position="298"/>
    </location>
</feature>
<dbReference type="RefSeq" id="WP_347949609.1">
    <property type="nucleotide sequence ID" value="NZ_JBDXMI010000001.1"/>
</dbReference>
<feature type="transmembrane region" description="Helical" evidence="1">
    <location>
        <begin position="86"/>
        <end position="107"/>
    </location>
</feature>
<evidence type="ECO:0000313" key="2">
    <source>
        <dbReference type="EMBL" id="MEO9382917.1"/>
    </source>
</evidence>
<keyword evidence="3" id="KW-1185">Reference proteome</keyword>
<accession>A0ABV0IQI6</accession>
<reference evidence="2 3" key="1">
    <citation type="submission" date="2024-05" db="EMBL/GenBank/DDBJ databases">
        <authorList>
            <person name="De Oliveira J.P."/>
            <person name="Noriler S.A."/>
            <person name="De Oliveira A.G."/>
            <person name="Sipoli D.S."/>
        </authorList>
    </citation>
    <scope>NUCLEOTIDE SEQUENCE [LARGE SCALE GENOMIC DNA]</scope>
    <source>
        <strain evidence="2 3">LABIM192</strain>
    </source>
</reference>
<keyword evidence="1" id="KW-0472">Membrane</keyword>
<name>A0ABV0IQI6_9NEIS</name>
<protein>
    <recommendedName>
        <fullName evidence="4">NnrS family protein</fullName>
    </recommendedName>
</protein>
<feature type="transmembrane region" description="Helical" evidence="1">
    <location>
        <begin position="12"/>
        <end position="36"/>
    </location>
</feature>
<evidence type="ECO:0000313" key="3">
    <source>
        <dbReference type="Proteomes" id="UP001462502"/>
    </source>
</evidence>
<sequence length="381" mass="40369">MQGWPSYDRAPPLWLPLPFLLASPVWLSAAGLSLAWLSPGPVSRFDPAALAVAHLLALGVLANAMCGAALQVLAVVAGAAFPRPRLLLHVLFWPLQLGCGLLAAAFLNGFSPWLLLPAAALLGWALLAFSAAALAGAWRSPARDATTRGMIAALTALSLTAGLGIALAGTLGAGWPLPWKVLLDWHALWGLGGWLLGLIMAVAATVVPMFQITPAYSASWMRWNAGLWPAALLTSGLGWQLDAGWPAFAPAAAMVAVFVAETLRLQHLSRRPCDWGRRFWQGAMAALALALIAGWRAAQGPADDGWAALGGWLWLFGLGGGRARCWACGARFCRFCCGWTCSVKLPPAPGRRPPWPCCRSPLSAEVGSATRLAWSWDAPRR</sequence>
<feature type="transmembrane region" description="Helical" evidence="1">
    <location>
        <begin position="48"/>
        <end position="74"/>
    </location>
</feature>
<feature type="transmembrane region" description="Helical" evidence="1">
    <location>
        <begin position="113"/>
        <end position="138"/>
    </location>
</feature>
<feature type="transmembrane region" description="Helical" evidence="1">
    <location>
        <begin position="304"/>
        <end position="321"/>
    </location>
</feature>
<keyword evidence="1" id="KW-0812">Transmembrane</keyword>
<evidence type="ECO:0000256" key="1">
    <source>
        <dbReference type="SAM" id="Phobius"/>
    </source>
</evidence>
<gene>
    <name evidence="2" type="ORF">ABI908_02135</name>
</gene>
<dbReference type="Proteomes" id="UP001462502">
    <property type="component" value="Unassembled WGS sequence"/>
</dbReference>
<feature type="transmembrane region" description="Helical" evidence="1">
    <location>
        <begin position="187"/>
        <end position="210"/>
    </location>
</feature>
<comment type="caution">
    <text evidence="2">The sequence shown here is derived from an EMBL/GenBank/DDBJ whole genome shotgun (WGS) entry which is preliminary data.</text>
</comment>
<evidence type="ECO:0008006" key="4">
    <source>
        <dbReference type="Google" id="ProtNLM"/>
    </source>
</evidence>
<proteinExistence type="predicted"/>
<dbReference type="EMBL" id="JBDXMI010000001">
    <property type="protein sequence ID" value="MEO9382917.1"/>
    <property type="molecule type" value="Genomic_DNA"/>
</dbReference>
<feature type="transmembrane region" description="Helical" evidence="1">
    <location>
        <begin position="247"/>
        <end position="267"/>
    </location>
</feature>
<feature type="transmembrane region" description="Helical" evidence="1">
    <location>
        <begin position="150"/>
        <end position="175"/>
    </location>
</feature>
<organism evidence="2 3">
    <name type="scientific">Chromobacterium phragmitis</name>
    <dbReference type="NCBI Taxonomy" id="2202141"/>
    <lineage>
        <taxon>Bacteria</taxon>
        <taxon>Pseudomonadati</taxon>
        <taxon>Pseudomonadota</taxon>
        <taxon>Betaproteobacteria</taxon>
        <taxon>Neisseriales</taxon>
        <taxon>Chromobacteriaceae</taxon>
        <taxon>Chromobacterium</taxon>
    </lineage>
</organism>
<feature type="transmembrane region" description="Helical" evidence="1">
    <location>
        <begin position="222"/>
        <end position="241"/>
    </location>
</feature>